<protein>
    <recommendedName>
        <fullName evidence="2">Nudix hydrolase domain-containing protein</fullName>
    </recommendedName>
</protein>
<reference evidence="3 4" key="1">
    <citation type="submission" date="2018-11" db="EMBL/GenBank/DDBJ databases">
        <title>Genomic Encyclopedia of Type Strains, Phase IV (KMG-IV): sequencing the most valuable type-strain genomes for metagenomic binning, comparative biology and taxonomic classification.</title>
        <authorList>
            <person name="Goeker M."/>
        </authorList>
    </citation>
    <scope>NUCLEOTIDE SEQUENCE [LARGE SCALE GENOMIC DNA]</scope>
    <source>
        <strain evidence="3 4">DSM 102936</strain>
    </source>
</reference>
<dbReference type="InterPro" id="IPR000086">
    <property type="entry name" value="NUDIX_hydrolase_dom"/>
</dbReference>
<evidence type="ECO:0000256" key="1">
    <source>
        <dbReference type="SAM" id="Phobius"/>
    </source>
</evidence>
<sequence>MTIWQIFEGVLTSVLASAVIALALWAKAQLKRRRKQRIPYHLEFRIGDWFPGVPFILADGVDLDKPQQLRAGNIRCEKADSSSFKLPEELAPFRNDIVKAYNRGSFLELTDGTIARLESFAIARAGASEFPVWVLKFGPLSYFDFICTNLALTPTFKPVVLPKEVLEALGRHRQIIDSLDLSFHEILRCQRLGNGLTIHLNIIDTNGHLLVGRRPPHLSIYGGKLVTSVTGAVNWQKDQLGSAPDIFLAAIRETKEETGIRLNREDIVFYALGMQADQRHPLLLGAAKIKGNLAEAMGLGQDAWENEIFYYLDLEDIKTAAAVLRYGDWIPASAVAVALSLLDVHGYEKLARSLSKADKRSFRAWSQQTPWLSRQKQKFPLFA</sequence>
<evidence type="ECO:0000259" key="2">
    <source>
        <dbReference type="PROSITE" id="PS51462"/>
    </source>
</evidence>
<dbReference type="Proteomes" id="UP000282654">
    <property type="component" value="Unassembled WGS sequence"/>
</dbReference>
<gene>
    <name evidence="3" type="ORF">EDD75_1309</name>
</gene>
<dbReference type="Gene3D" id="3.90.79.10">
    <property type="entry name" value="Nucleoside Triphosphate Pyrophosphohydrolase"/>
    <property type="match status" value="1"/>
</dbReference>
<feature type="domain" description="Nudix hydrolase" evidence="2">
    <location>
        <begin position="193"/>
        <end position="337"/>
    </location>
</feature>
<keyword evidence="4" id="KW-1185">Reference proteome</keyword>
<dbReference type="AlphaFoldDB" id="A0A3N5BBK1"/>
<evidence type="ECO:0000313" key="4">
    <source>
        <dbReference type="Proteomes" id="UP000282654"/>
    </source>
</evidence>
<dbReference type="InterPro" id="IPR015797">
    <property type="entry name" value="NUDIX_hydrolase-like_dom_sf"/>
</dbReference>
<comment type="caution">
    <text evidence="3">The sequence shown here is derived from an EMBL/GenBank/DDBJ whole genome shotgun (WGS) entry which is preliminary data.</text>
</comment>
<dbReference type="PROSITE" id="PS51462">
    <property type="entry name" value="NUDIX"/>
    <property type="match status" value="1"/>
</dbReference>
<keyword evidence="1" id="KW-0812">Transmembrane</keyword>
<name>A0A3N5BBK1_9THEO</name>
<organism evidence="3 4">
    <name type="scientific">Thermodesulfitimonas autotrophica</name>
    <dbReference type="NCBI Taxonomy" id="1894989"/>
    <lineage>
        <taxon>Bacteria</taxon>
        <taxon>Bacillati</taxon>
        <taxon>Bacillota</taxon>
        <taxon>Clostridia</taxon>
        <taxon>Thermoanaerobacterales</taxon>
        <taxon>Thermoanaerobacteraceae</taxon>
        <taxon>Thermodesulfitimonas</taxon>
    </lineage>
</organism>
<evidence type="ECO:0000313" key="3">
    <source>
        <dbReference type="EMBL" id="RPF47038.1"/>
    </source>
</evidence>
<keyword evidence="1" id="KW-0472">Membrane</keyword>
<dbReference type="EMBL" id="RKRE01000002">
    <property type="protein sequence ID" value="RPF47038.1"/>
    <property type="molecule type" value="Genomic_DNA"/>
</dbReference>
<accession>A0A3N5BBK1</accession>
<proteinExistence type="predicted"/>
<keyword evidence="1" id="KW-1133">Transmembrane helix</keyword>
<feature type="transmembrane region" description="Helical" evidence="1">
    <location>
        <begin position="6"/>
        <end position="26"/>
    </location>
</feature>
<dbReference type="SUPFAM" id="SSF55811">
    <property type="entry name" value="Nudix"/>
    <property type="match status" value="1"/>
</dbReference>